<dbReference type="GO" id="GO:0004197">
    <property type="term" value="F:cysteine-type endopeptidase activity"/>
    <property type="evidence" value="ECO:0007669"/>
    <property type="project" value="InterPro"/>
</dbReference>
<dbReference type="AlphaFoldDB" id="X6LBD0"/>
<keyword evidence="3" id="KW-1185">Reference proteome</keyword>
<evidence type="ECO:0000313" key="2">
    <source>
        <dbReference type="EMBL" id="ETN98833.1"/>
    </source>
</evidence>
<evidence type="ECO:0000259" key="1">
    <source>
        <dbReference type="Pfam" id="PF00656"/>
    </source>
</evidence>
<protein>
    <recommendedName>
        <fullName evidence="1">Peptidase C14 caspase domain-containing protein</fullName>
    </recommendedName>
</protein>
<dbReference type="InterPro" id="IPR011600">
    <property type="entry name" value="Pept_C14_caspase"/>
</dbReference>
<evidence type="ECO:0000313" key="3">
    <source>
        <dbReference type="Proteomes" id="UP000023152"/>
    </source>
</evidence>
<feature type="domain" description="Peptidase C14 caspase" evidence="1">
    <location>
        <begin position="4"/>
        <end position="189"/>
    </location>
</feature>
<reference evidence="2 3" key="1">
    <citation type="journal article" date="2013" name="Curr. Biol.">
        <title>The Genome of the Foraminiferan Reticulomyxa filosa.</title>
        <authorList>
            <person name="Glockner G."/>
            <person name="Hulsmann N."/>
            <person name="Schleicher M."/>
            <person name="Noegel A.A."/>
            <person name="Eichinger L."/>
            <person name="Gallinger C."/>
            <person name="Pawlowski J."/>
            <person name="Sierra R."/>
            <person name="Euteneuer U."/>
            <person name="Pillet L."/>
            <person name="Moustafa A."/>
            <person name="Platzer M."/>
            <person name="Groth M."/>
            <person name="Szafranski K."/>
            <person name="Schliwa M."/>
        </authorList>
    </citation>
    <scope>NUCLEOTIDE SEQUENCE [LARGE SCALE GENOMIC DNA]</scope>
</reference>
<dbReference type="Gene3D" id="3.40.50.1460">
    <property type="match status" value="1"/>
</dbReference>
<organism evidence="2 3">
    <name type="scientific">Reticulomyxa filosa</name>
    <dbReference type="NCBI Taxonomy" id="46433"/>
    <lineage>
        <taxon>Eukaryota</taxon>
        <taxon>Sar</taxon>
        <taxon>Rhizaria</taxon>
        <taxon>Retaria</taxon>
        <taxon>Foraminifera</taxon>
        <taxon>Monothalamids</taxon>
        <taxon>Reticulomyxidae</taxon>
        <taxon>Reticulomyxa</taxon>
    </lineage>
</organism>
<dbReference type="OrthoDB" id="6116485at2759"/>
<dbReference type="EMBL" id="ASPP01045664">
    <property type="protein sequence ID" value="ETN98833.1"/>
    <property type="molecule type" value="Genomic_DNA"/>
</dbReference>
<dbReference type="InterPro" id="IPR029030">
    <property type="entry name" value="Caspase-like_dom_sf"/>
</dbReference>
<proteinExistence type="predicted"/>
<name>X6LBD0_RETFI</name>
<feature type="non-terminal residue" evidence="2">
    <location>
        <position position="198"/>
    </location>
</feature>
<gene>
    <name evidence="2" type="ORF">RFI_38654</name>
</gene>
<comment type="caution">
    <text evidence="2">The sequence shown here is derived from an EMBL/GenBank/DDBJ whole genome shotgun (WGS) entry which is preliminary data.</text>
</comment>
<dbReference type="Pfam" id="PF00656">
    <property type="entry name" value="Peptidase_C14"/>
    <property type="match status" value="1"/>
</dbReference>
<dbReference type="SUPFAM" id="SSF52129">
    <property type="entry name" value="Caspase-like"/>
    <property type="match status" value="1"/>
</dbReference>
<accession>X6LBD0</accession>
<sequence length="198" mass="23376">MIFRNLFKEIYGYDVYCTYNPNKPETESLTLNQLDVFLMRHCLSLSKTNNIDEYDSLIFVWCGYESTKNEEDILITSDNKSKHFKNIQDLFTHQTEVFLNKPKIFIKNTYRQNELLEPVKRGTQQWYNKESDTLIIFPTAISKLMYDSMGSEKGSYFTNYFCDVMIQNISSPKSLEDNLKTISKLIKKNVNAEQLIEY</sequence>
<dbReference type="Proteomes" id="UP000023152">
    <property type="component" value="Unassembled WGS sequence"/>
</dbReference>
<dbReference type="GO" id="GO:0006508">
    <property type="term" value="P:proteolysis"/>
    <property type="evidence" value="ECO:0007669"/>
    <property type="project" value="InterPro"/>
</dbReference>